<feature type="signal peptide" evidence="5">
    <location>
        <begin position="1"/>
        <end position="32"/>
    </location>
</feature>
<keyword evidence="7" id="KW-1185">Reference proteome</keyword>
<keyword evidence="3" id="KW-0479">Metal-binding</keyword>
<keyword evidence="5" id="KW-0732">Signal</keyword>
<feature type="disulfide bond" evidence="4">
    <location>
        <begin position="35"/>
        <end position="101"/>
    </location>
</feature>
<dbReference type="GO" id="GO:0002020">
    <property type="term" value="F:protease binding"/>
    <property type="evidence" value="ECO:0007669"/>
    <property type="project" value="TreeGrafter"/>
</dbReference>
<evidence type="ECO:0000256" key="1">
    <source>
        <dbReference type="ARBA" id="ARBA00004613"/>
    </source>
</evidence>
<proteinExistence type="predicted"/>
<feature type="binding site" evidence="3">
    <location>
        <position position="35"/>
    </location>
    <ligand>
        <name>Zn(2+)</name>
        <dbReference type="ChEBI" id="CHEBI:29105"/>
        <note>ligand shared with metalloproteinase partner</note>
    </ligand>
</feature>
<evidence type="ECO:0000256" key="3">
    <source>
        <dbReference type="PIRSR" id="PIRSR601820-1"/>
    </source>
</evidence>
<dbReference type="GO" id="GO:0008191">
    <property type="term" value="F:metalloendopeptidase inhibitor activity"/>
    <property type="evidence" value="ECO:0007669"/>
    <property type="project" value="InterPro"/>
</dbReference>
<dbReference type="EMBL" id="UYJE01000508">
    <property type="protein sequence ID" value="VDH93809.1"/>
    <property type="molecule type" value="Genomic_DNA"/>
</dbReference>
<dbReference type="GO" id="GO:0051045">
    <property type="term" value="P:negative regulation of membrane protein ectodomain proteolysis"/>
    <property type="evidence" value="ECO:0007669"/>
    <property type="project" value="TreeGrafter"/>
</dbReference>
<dbReference type="SMART" id="SM00206">
    <property type="entry name" value="NTR"/>
    <property type="match status" value="1"/>
</dbReference>
<dbReference type="PANTHER" id="PTHR11844">
    <property type="entry name" value="METALLOPROTEASE INHIBITOR"/>
    <property type="match status" value="1"/>
</dbReference>
<evidence type="ECO:0000256" key="2">
    <source>
        <dbReference type="ARBA" id="ARBA00022525"/>
    </source>
</evidence>
<organism evidence="6 7">
    <name type="scientific">Mytilus galloprovincialis</name>
    <name type="common">Mediterranean mussel</name>
    <dbReference type="NCBI Taxonomy" id="29158"/>
    <lineage>
        <taxon>Eukaryota</taxon>
        <taxon>Metazoa</taxon>
        <taxon>Spiralia</taxon>
        <taxon>Lophotrochozoa</taxon>
        <taxon>Mollusca</taxon>
        <taxon>Bivalvia</taxon>
        <taxon>Autobranchia</taxon>
        <taxon>Pteriomorphia</taxon>
        <taxon>Mytilida</taxon>
        <taxon>Mytiloidea</taxon>
        <taxon>Mytilidae</taxon>
        <taxon>Mytilinae</taxon>
        <taxon>Mytilus</taxon>
    </lineage>
</organism>
<evidence type="ECO:0000313" key="6">
    <source>
        <dbReference type="EMBL" id="VDH93809.1"/>
    </source>
</evidence>
<sequence length="198" mass="21866">MGGKGILILDINNMRTMMMYSSFLVICLFAMSEQCGCPAPYTQQIVCGSPIVVEAKIESFSENDYDKNYQISVTKFYKGKGMYDTLSNKTTLVTPKGTSMCGPVVLNVGSSYILSVSVYGDKMHHNLCELQVDASSATNKLLEGIAGKYQENCDCEIPSMYDPPQFGQRSNKQCGYSPCHYDTVCARDGNGQCNWHNC</sequence>
<dbReference type="Proteomes" id="UP000596742">
    <property type="component" value="Unassembled WGS sequence"/>
</dbReference>
<dbReference type="GO" id="GO:0005615">
    <property type="term" value="C:extracellular space"/>
    <property type="evidence" value="ECO:0007669"/>
    <property type="project" value="TreeGrafter"/>
</dbReference>
<dbReference type="GO" id="GO:0046872">
    <property type="term" value="F:metal ion binding"/>
    <property type="evidence" value="ECO:0007669"/>
    <property type="project" value="UniProtKB-KW"/>
</dbReference>
<dbReference type="Gene3D" id="2.40.50.120">
    <property type="match status" value="1"/>
</dbReference>
<reference evidence="6" key="1">
    <citation type="submission" date="2018-11" db="EMBL/GenBank/DDBJ databases">
        <authorList>
            <person name="Alioto T."/>
            <person name="Alioto T."/>
        </authorList>
    </citation>
    <scope>NUCLEOTIDE SEQUENCE</scope>
</reference>
<dbReference type="InterPro" id="IPR001820">
    <property type="entry name" value="TIMP"/>
</dbReference>
<comment type="caution">
    <text evidence="6">The sequence shown here is derived from an EMBL/GenBank/DDBJ whole genome shotgun (WGS) entry which is preliminary data.</text>
</comment>
<evidence type="ECO:0000256" key="4">
    <source>
        <dbReference type="PIRSR" id="PIRSR601820-3"/>
    </source>
</evidence>
<keyword evidence="3" id="KW-0862">Zinc</keyword>
<dbReference type="GO" id="GO:0031012">
    <property type="term" value="C:extracellular matrix"/>
    <property type="evidence" value="ECO:0007669"/>
    <property type="project" value="TreeGrafter"/>
</dbReference>
<protein>
    <recommendedName>
        <fullName evidence="8">NTR domain-containing protein</fullName>
    </recommendedName>
</protein>
<feature type="disulfide bond" evidence="4">
    <location>
        <begin position="37"/>
        <end position="128"/>
    </location>
</feature>
<evidence type="ECO:0000256" key="5">
    <source>
        <dbReference type="SAM" id="SignalP"/>
    </source>
</evidence>
<accession>A0A8B6BPL4</accession>
<keyword evidence="4" id="KW-1015">Disulfide bond</keyword>
<dbReference type="OrthoDB" id="6062193at2759"/>
<feature type="chain" id="PRO_5032738943" description="NTR domain-containing protein" evidence="5">
    <location>
        <begin position="33"/>
        <end position="198"/>
    </location>
</feature>
<evidence type="ECO:0000313" key="7">
    <source>
        <dbReference type="Proteomes" id="UP000596742"/>
    </source>
</evidence>
<evidence type="ECO:0008006" key="8">
    <source>
        <dbReference type="Google" id="ProtNLM"/>
    </source>
</evidence>
<gene>
    <name evidence="6" type="ORF">MGAL_10B092205A</name>
</gene>
<dbReference type="Pfam" id="PF00965">
    <property type="entry name" value="TIMP"/>
    <property type="match status" value="1"/>
</dbReference>
<dbReference type="SUPFAM" id="SSF50242">
    <property type="entry name" value="TIMP-like"/>
    <property type="match status" value="1"/>
</dbReference>
<name>A0A8B6BPL4_MYTGA</name>
<dbReference type="PANTHER" id="PTHR11844:SF33">
    <property type="entry name" value="TISSUE INHIBITOR OF METALLOPROTEINASE"/>
    <property type="match status" value="1"/>
</dbReference>
<feature type="disulfide bond" evidence="4">
    <location>
        <begin position="47"/>
        <end position="153"/>
    </location>
</feature>
<keyword evidence="2" id="KW-0964">Secreted</keyword>
<dbReference type="InterPro" id="IPR008993">
    <property type="entry name" value="TIMP-like_OB-fold"/>
</dbReference>
<comment type="subcellular location">
    <subcellularLocation>
        <location evidence="1">Secreted</location>
    </subcellularLocation>
</comment>
<dbReference type="AlphaFoldDB" id="A0A8B6BPL4"/>